<accession>A0AAV3IXQ4</accession>
<evidence type="ECO:0000259" key="1">
    <source>
        <dbReference type="PROSITE" id="PS50943"/>
    </source>
</evidence>
<dbReference type="Proteomes" id="UP000014107">
    <property type="component" value="Unassembled WGS sequence"/>
</dbReference>
<reference evidence="2 4" key="1">
    <citation type="submission" date="2013-03" db="EMBL/GenBank/DDBJ databases">
        <title>The Genome Sequence of Enterococcus avium ATCC_14025 (Illumina only assembly).</title>
        <authorList>
            <consortium name="The Broad Institute Genomics Platform"/>
            <consortium name="The Broad Institute Genome Sequencing Center for Infectious Disease"/>
            <person name="Earl A."/>
            <person name="Russ C."/>
            <person name="Gilmore M."/>
            <person name="Surin D."/>
            <person name="Walker B."/>
            <person name="Young S."/>
            <person name="Zeng Q."/>
            <person name="Gargeya S."/>
            <person name="Fitzgerald M."/>
            <person name="Haas B."/>
            <person name="Abouelleil A."/>
            <person name="Allen A.W."/>
            <person name="Alvarado L."/>
            <person name="Arachchi H.M."/>
            <person name="Berlin A.M."/>
            <person name="Chapman S.B."/>
            <person name="Gainer-Dewar J."/>
            <person name="Goldberg J."/>
            <person name="Griggs A."/>
            <person name="Gujja S."/>
            <person name="Hansen M."/>
            <person name="Howarth C."/>
            <person name="Imamovic A."/>
            <person name="Ireland A."/>
            <person name="Larimer J."/>
            <person name="McCowan C."/>
            <person name="Murphy C."/>
            <person name="Pearson M."/>
            <person name="Poon T.W."/>
            <person name="Priest M."/>
            <person name="Roberts A."/>
            <person name="Saif S."/>
            <person name="Shea T."/>
            <person name="Sisk P."/>
            <person name="Sykes S."/>
            <person name="Wortman J."/>
            <person name="Nusbaum C."/>
            <person name="Birren B."/>
        </authorList>
    </citation>
    <scope>NUCLEOTIDE SEQUENCE [LARGE SCALE GENOMIC DNA]</scope>
    <source>
        <strain evidence="2 4">ATCC 14025</strain>
    </source>
</reference>
<dbReference type="InterPro" id="IPR010982">
    <property type="entry name" value="Lambda_DNA-bd_dom_sf"/>
</dbReference>
<sequence length="81" mass="9338">MSKKISLEAARVLVGLSQREAAEKFGVHPQTVASWENDSSKVKQKYVQMIPQIYLVNPTDIFFGTKNEFTRYYEGKHEETI</sequence>
<name>A0AAV3IXQ4_ENTAV</name>
<evidence type="ECO:0000313" key="3">
    <source>
        <dbReference type="EMBL" id="EOU20435.1"/>
    </source>
</evidence>
<dbReference type="SMART" id="SM00530">
    <property type="entry name" value="HTH_XRE"/>
    <property type="match status" value="1"/>
</dbReference>
<protein>
    <recommendedName>
        <fullName evidence="1">HTH cro/C1-type domain-containing protein</fullName>
    </recommendedName>
</protein>
<evidence type="ECO:0000313" key="5">
    <source>
        <dbReference type="Proteomes" id="UP000014107"/>
    </source>
</evidence>
<comment type="caution">
    <text evidence="3">The sequence shown here is derived from an EMBL/GenBank/DDBJ whole genome shotgun (WGS) entry which is preliminary data.</text>
</comment>
<organism evidence="3 5">
    <name type="scientific">Enterococcus avium ATCC 14025</name>
    <dbReference type="NCBI Taxonomy" id="1140002"/>
    <lineage>
        <taxon>Bacteria</taxon>
        <taxon>Bacillati</taxon>
        <taxon>Bacillota</taxon>
        <taxon>Bacilli</taxon>
        <taxon>Lactobacillales</taxon>
        <taxon>Enterococcaceae</taxon>
        <taxon>Enterococcus</taxon>
    </lineage>
</organism>
<evidence type="ECO:0000313" key="4">
    <source>
        <dbReference type="Proteomes" id="UP000014104"/>
    </source>
</evidence>
<dbReference type="GO" id="GO:0003677">
    <property type="term" value="F:DNA binding"/>
    <property type="evidence" value="ECO:0007669"/>
    <property type="project" value="InterPro"/>
</dbReference>
<evidence type="ECO:0000313" key="2">
    <source>
        <dbReference type="EMBL" id="EOT42126.1"/>
    </source>
</evidence>
<reference evidence="3 5" key="2">
    <citation type="submission" date="2013-03" db="EMBL/GenBank/DDBJ databases">
        <title>The Genome Sequence of Enterococcus avium ATCC_14025 (PacBio/Illumina hybrid assembly).</title>
        <authorList>
            <consortium name="The Broad Institute Genomics Platform"/>
            <consortium name="The Broad Institute Genome Sequencing Center for Infectious Disease"/>
            <person name="Earl A."/>
            <person name="Russ C."/>
            <person name="Gilmore M."/>
            <person name="Surin D."/>
            <person name="Walker B."/>
            <person name="Young S."/>
            <person name="Zeng Q."/>
            <person name="Gargeya S."/>
            <person name="Fitzgerald M."/>
            <person name="Haas B."/>
            <person name="Abouelleil A."/>
            <person name="Allen A.W."/>
            <person name="Alvarado L."/>
            <person name="Arachchi H.M."/>
            <person name="Berlin A.M."/>
            <person name="Chapman S.B."/>
            <person name="Gainer-Dewar J."/>
            <person name="Goldberg J."/>
            <person name="Griggs A."/>
            <person name="Gujja S."/>
            <person name="Hansen M."/>
            <person name="Howarth C."/>
            <person name="Imamovic A."/>
            <person name="Ireland A."/>
            <person name="Larimer J."/>
            <person name="McCowan C."/>
            <person name="Murphy C."/>
            <person name="Pearson M."/>
            <person name="Poon T.W."/>
            <person name="Priest M."/>
            <person name="Roberts A."/>
            <person name="Saif S."/>
            <person name="Shea T."/>
            <person name="Sisk P."/>
            <person name="Sykes S."/>
            <person name="Wortman J."/>
            <person name="Nusbaum C."/>
            <person name="Birren B."/>
        </authorList>
    </citation>
    <scope>NUCLEOTIDE SEQUENCE [LARGE SCALE GENOMIC DNA]</scope>
    <source>
        <strain evidence="3 5">ATCC 14025</strain>
    </source>
</reference>
<dbReference type="EMBL" id="ASWL01000004">
    <property type="protein sequence ID" value="EOU20435.1"/>
    <property type="molecule type" value="Genomic_DNA"/>
</dbReference>
<dbReference type="SUPFAM" id="SSF47413">
    <property type="entry name" value="lambda repressor-like DNA-binding domains"/>
    <property type="match status" value="1"/>
</dbReference>
<dbReference type="EMBL" id="AHYV01000032">
    <property type="protein sequence ID" value="EOT42126.1"/>
    <property type="molecule type" value="Genomic_DNA"/>
</dbReference>
<dbReference type="CDD" id="cd00093">
    <property type="entry name" value="HTH_XRE"/>
    <property type="match status" value="1"/>
</dbReference>
<dbReference type="Pfam" id="PF01381">
    <property type="entry name" value="HTH_3"/>
    <property type="match status" value="1"/>
</dbReference>
<gene>
    <name evidence="3" type="ORF">I570_02882</name>
    <name evidence="2" type="ORF">OMU_03049</name>
</gene>
<dbReference type="InterPro" id="IPR001387">
    <property type="entry name" value="Cro/C1-type_HTH"/>
</dbReference>
<dbReference type="Gene3D" id="1.10.260.40">
    <property type="entry name" value="lambda repressor-like DNA-binding domains"/>
    <property type="match status" value="1"/>
</dbReference>
<dbReference type="Proteomes" id="UP000014104">
    <property type="component" value="Unassembled WGS sequence"/>
</dbReference>
<feature type="domain" description="HTH cro/C1-type" evidence="1">
    <location>
        <begin position="7"/>
        <end position="61"/>
    </location>
</feature>
<proteinExistence type="predicted"/>
<dbReference type="AlphaFoldDB" id="A0AAV3IXQ4"/>
<dbReference type="RefSeq" id="WP_016180859.1">
    <property type="nucleotide sequence ID" value="NZ_KE136365.1"/>
</dbReference>
<keyword evidence="4" id="KW-1185">Reference proteome</keyword>
<dbReference type="PROSITE" id="PS50943">
    <property type="entry name" value="HTH_CROC1"/>
    <property type="match status" value="1"/>
</dbReference>